<proteinExistence type="predicted"/>
<dbReference type="Gene3D" id="1.10.287.70">
    <property type="match status" value="1"/>
</dbReference>
<dbReference type="EMBL" id="QKZL01000069">
    <property type="protein sequence ID" value="PZX09658.1"/>
    <property type="molecule type" value="Genomic_DNA"/>
</dbReference>
<organism evidence="2 3">
    <name type="scientific">Palleronia aestuarii</name>
    <dbReference type="NCBI Taxonomy" id="568105"/>
    <lineage>
        <taxon>Bacteria</taxon>
        <taxon>Pseudomonadati</taxon>
        <taxon>Pseudomonadota</taxon>
        <taxon>Alphaproteobacteria</taxon>
        <taxon>Rhodobacterales</taxon>
        <taxon>Roseobacteraceae</taxon>
        <taxon>Palleronia</taxon>
    </lineage>
</organism>
<protein>
    <submittedName>
        <fullName evidence="2">Uncharacterized protein</fullName>
    </submittedName>
</protein>
<keyword evidence="1" id="KW-0472">Membrane</keyword>
<feature type="non-terminal residue" evidence="2">
    <location>
        <position position="1"/>
    </location>
</feature>
<evidence type="ECO:0000313" key="3">
    <source>
        <dbReference type="Proteomes" id="UP000248916"/>
    </source>
</evidence>
<reference evidence="2 3" key="1">
    <citation type="submission" date="2018-06" db="EMBL/GenBank/DDBJ databases">
        <title>Genomic Encyclopedia of Archaeal and Bacterial Type Strains, Phase II (KMG-II): from individual species to whole genera.</title>
        <authorList>
            <person name="Goeker M."/>
        </authorList>
    </citation>
    <scope>NUCLEOTIDE SEQUENCE [LARGE SCALE GENOMIC DNA]</scope>
    <source>
        <strain evidence="2 3">DSM 22009</strain>
    </source>
</reference>
<dbReference type="AlphaFoldDB" id="A0A2W7MP94"/>
<evidence type="ECO:0000313" key="2">
    <source>
        <dbReference type="EMBL" id="PZX09658.1"/>
    </source>
</evidence>
<dbReference type="Proteomes" id="UP000248916">
    <property type="component" value="Unassembled WGS sequence"/>
</dbReference>
<keyword evidence="3" id="KW-1185">Reference proteome</keyword>
<dbReference type="SUPFAM" id="SSF81324">
    <property type="entry name" value="Voltage-gated potassium channels"/>
    <property type="match status" value="1"/>
</dbReference>
<gene>
    <name evidence="2" type="ORF">LX81_04405</name>
</gene>
<sequence length="289" mass="31455">REMISILLFATGVIVLVASTYDFLYTTISLTGLGPISLRLTRGLWLVARKLTRISEQRAGVSLRSAIGPTILSVLAAFWMALFLMGYVMLYVSGASLQTSSLHEPANLVEIIAFAGSTLSTLGASTVEPTNGWWDILSMVAAINGMVVLTLSVTFVLNILQTTLAARSWAMRYNALMDAADARQSDHTPANITSLGPELCNITVKFTASPLTGYFVPNDSAMSFPKAISHLCNLMEAQDRTQLPRDMKPDDLVELRTGLSVFGRHIRSHRGEGDFASVRAWAYDHSLPA</sequence>
<feature type="transmembrane region" description="Helical" evidence="1">
    <location>
        <begin position="69"/>
        <end position="92"/>
    </location>
</feature>
<accession>A0A2W7MP94</accession>
<feature type="transmembrane region" description="Helical" evidence="1">
    <location>
        <begin position="136"/>
        <end position="160"/>
    </location>
</feature>
<keyword evidence="1" id="KW-0812">Transmembrane</keyword>
<keyword evidence="1" id="KW-1133">Transmembrane helix</keyword>
<dbReference type="RefSeq" id="WP_211322873.1">
    <property type="nucleotide sequence ID" value="NZ_QKZL01000069.1"/>
</dbReference>
<evidence type="ECO:0000256" key="1">
    <source>
        <dbReference type="SAM" id="Phobius"/>
    </source>
</evidence>
<name>A0A2W7MP94_9RHOB</name>
<comment type="caution">
    <text evidence="2">The sequence shown here is derived from an EMBL/GenBank/DDBJ whole genome shotgun (WGS) entry which is preliminary data.</text>
</comment>